<feature type="binding site" evidence="10 13">
    <location>
        <position position="33"/>
    </location>
    <ligand>
        <name>a divalent metal cation</name>
        <dbReference type="ChEBI" id="CHEBI:60240"/>
    </ligand>
</feature>
<evidence type="ECO:0000256" key="14">
    <source>
        <dbReference type="PIRSR" id="PIRSR001461-3"/>
    </source>
</evidence>
<comment type="cofactor">
    <cofactor evidence="4">
        <name>Zn(2+)</name>
        <dbReference type="ChEBI" id="CHEBI:29105"/>
    </cofactor>
</comment>
<evidence type="ECO:0000256" key="13">
    <source>
        <dbReference type="PIRSR" id="PIRSR001461-2"/>
    </source>
</evidence>
<keyword evidence="13" id="KW-0170">Cobalt</keyword>
<feature type="binding site" evidence="10 14">
    <location>
        <begin position="195"/>
        <end position="196"/>
    </location>
    <ligand>
        <name>substrate</name>
    </ligand>
</feature>
<keyword evidence="13" id="KW-0862">Zinc</keyword>
<dbReference type="EMBL" id="MEUJ01000004">
    <property type="protein sequence ID" value="OGC40404.1"/>
    <property type="molecule type" value="Genomic_DNA"/>
</dbReference>
<keyword evidence="13" id="KW-0464">Manganese</keyword>
<dbReference type="InterPro" id="IPR026019">
    <property type="entry name" value="Ribul_P_3_epim"/>
</dbReference>
<dbReference type="PANTHER" id="PTHR11749">
    <property type="entry name" value="RIBULOSE-5-PHOSPHATE-3-EPIMERASE"/>
    <property type="match status" value="1"/>
</dbReference>
<comment type="cofactor">
    <cofactor evidence="3">
        <name>Co(2+)</name>
        <dbReference type="ChEBI" id="CHEBI:48828"/>
    </cofactor>
</comment>
<evidence type="ECO:0000313" key="16">
    <source>
        <dbReference type="Proteomes" id="UP000179242"/>
    </source>
</evidence>
<feature type="binding site" evidence="10 14">
    <location>
        <position position="8"/>
    </location>
    <ligand>
        <name>substrate</name>
    </ligand>
</feature>
<dbReference type="GO" id="GO:0019323">
    <property type="term" value="P:pentose catabolic process"/>
    <property type="evidence" value="ECO:0007669"/>
    <property type="project" value="UniProtKB-UniRule"/>
</dbReference>
<feature type="binding site" evidence="10 14">
    <location>
        <begin position="145"/>
        <end position="148"/>
    </location>
    <ligand>
        <name>substrate</name>
    </ligand>
</feature>
<dbReference type="InterPro" id="IPR011060">
    <property type="entry name" value="RibuloseP-bd_barrel"/>
</dbReference>
<dbReference type="EC" id="5.1.3.1" evidence="7 10"/>
<dbReference type="InterPro" id="IPR013785">
    <property type="entry name" value="Aldolase_TIM"/>
</dbReference>
<evidence type="ECO:0000256" key="7">
    <source>
        <dbReference type="ARBA" id="ARBA00013188"/>
    </source>
</evidence>
<proteinExistence type="inferred from homology"/>
<feature type="binding site" evidence="10">
    <location>
        <begin position="173"/>
        <end position="175"/>
    </location>
    <ligand>
        <name>substrate</name>
    </ligand>
</feature>
<gene>
    <name evidence="10" type="primary">rpe</name>
    <name evidence="15" type="ORF">A2438_03980</name>
</gene>
<comment type="catalytic activity">
    <reaction evidence="1 10 11">
        <text>D-ribulose 5-phosphate = D-xylulose 5-phosphate</text>
        <dbReference type="Rhea" id="RHEA:13677"/>
        <dbReference type="ChEBI" id="CHEBI:57737"/>
        <dbReference type="ChEBI" id="CHEBI:58121"/>
        <dbReference type="EC" id="5.1.3.1"/>
    </reaction>
</comment>
<dbReference type="Proteomes" id="UP000179242">
    <property type="component" value="Unassembled WGS sequence"/>
</dbReference>
<dbReference type="PROSITE" id="PS01085">
    <property type="entry name" value="RIBUL_P_3_EPIMER_1"/>
    <property type="match status" value="1"/>
</dbReference>
<feature type="binding site" evidence="10 13">
    <location>
        <position position="173"/>
    </location>
    <ligand>
        <name>a divalent metal cation</name>
        <dbReference type="ChEBI" id="CHEBI:60240"/>
    </ligand>
</feature>
<evidence type="ECO:0000313" key="15">
    <source>
        <dbReference type="EMBL" id="OGC40404.1"/>
    </source>
</evidence>
<evidence type="ECO:0000256" key="5">
    <source>
        <dbReference type="ARBA" id="ARBA00001954"/>
    </source>
</evidence>
<evidence type="ECO:0000256" key="12">
    <source>
        <dbReference type="PIRSR" id="PIRSR001461-1"/>
    </source>
</evidence>
<dbReference type="GO" id="GO:0004750">
    <property type="term" value="F:D-ribulose-phosphate 3-epimerase activity"/>
    <property type="evidence" value="ECO:0007669"/>
    <property type="project" value="UniProtKB-UniRule"/>
</dbReference>
<dbReference type="PIRSF" id="PIRSF001461">
    <property type="entry name" value="RPE"/>
    <property type="match status" value="1"/>
</dbReference>
<dbReference type="GO" id="GO:0006098">
    <property type="term" value="P:pentose-phosphate shunt"/>
    <property type="evidence" value="ECO:0007669"/>
    <property type="project" value="UniProtKB-UniRule"/>
</dbReference>
<feature type="active site" description="Proton acceptor" evidence="10 12">
    <location>
        <position position="35"/>
    </location>
</feature>
<feature type="binding site" evidence="10 13">
    <location>
        <position position="35"/>
    </location>
    <ligand>
        <name>a divalent metal cation</name>
        <dbReference type="ChEBI" id="CHEBI:60240"/>
    </ligand>
</feature>
<evidence type="ECO:0000256" key="4">
    <source>
        <dbReference type="ARBA" id="ARBA00001947"/>
    </source>
</evidence>
<evidence type="ECO:0000256" key="3">
    <source>
        <dbReference type="ARBA" id="ARBA00001941"/>
    </source>
</evidence>
<comment type="caution">
    <text evidence="15">The sequence shown here is derived from an EMBL/GenBank/DDBJ whole genome shotgun (WGS) entry which is preliminary data.</text>
</comment>
<protein>
    <recommendedName>
        <fullName evidence="7 10">Ribulose-phosphate 3-epimerase</fullName>
        <ecNumber evidence="7 10">5.1.3.1</ecNumber>
    </recommendedName>
</protein>
<dbReference type="Gene3D" id="3.20.20.70">
    <property type="entry name" value="Aldolase class I"/>
    <property type="match status" value="1"/>
</dbReference>
<dbReference type="Pfam" id="PF00834">
    <property type="entry name" value="Ribul_P_3_epim"/>
    <property type="match status" value="1"/>
</dbReference>
<sequence length="213" mass="23219">MKIQIAPSILSADFGHLADEIKRAEAAGVDGFHLDIMDGHFVPNLTMGPMVCQTVRKLTKLPLDAHLMIDNPDLYIDSFAKAGADLITLHLESYHSGDKLSSALKRIKSLNKKTGICINPGTSEKKLEPFLAEADEVLFMSVNPGFSGQSFMPEVLPKITAIRKIYKGDIRVDGGINDKTVKQVIEAGANILVTASYFFGAKDYSAAVQQLLR</sequence>
<dbReference type="GO" id="GO:0005737">
    <property type="term" value="C:cytoplasm"/>
    <property type="evidence" value="ECO:0007669"/>
    <property type="project" value="UniProtKB-ARBA"/>
</dbReference>
<comment type="cofactor">
    <cofactor evidence="5">
        <name>Fe(2+)</name>
        <dbReference type="ChEBI" id="CHEBI:29033"/>
    </cofactor>
</comment>
<feature type="binding site" evidence="10 14">
    <location>
        <position position="66"/>
    </location>
    <ligand>
        <name>substrate</name>
    </ligand>
</feature>
<dbReference type="InterPro" id="IPR000056">
    <property type="entry name" value="Ribul_P_3_epim-like"/>
</dbReference>
<evidence type="ECO:0000256" key="2">
    <source>
        <dbReference type="ARBA" id="ARBA00001936"/>
    </source>
</evidence>
<dbReference type="HAMAP" id="MF_02227">
    <property type="entry name" value="RPE"/>
    <property type="match status" value="1"/>
</dbReference>
<evidence type="ECO:0000256" key="1">
    <source>
        <dbReference type="ARBA" id="ARBA00001782"/>
    </source>
</evidence>
<reference evidence="15 16" key="1">
    <citation type="journal article" date="2016" name="Nat. Commun.">
        <title>Thousands of microbial genomes shed light on interconnected biogeochemical processes in an aquifer system.</title>
        <authorList>
            <person name="Anantharaman K."/>
            <person name="Brown C.T."/>
            <person name="Hug L.A."/>
            <person name="Sharon I."/>
            <person name="Castelle C.J."/>
            <person name="Probst A.J."/>
            <person name="Thomas B.C."/>
            <person name="Singh A."/>
            <person name="Wilkins M.J."/>
            <person name="Karaoz U."/>
            <person name="Brodie E.L."/>
            <person name="Williams K.H."/>
            <person name="Hubbard S.S."/>
            <person name="Banfield J.F."/>
        </authorList>
    </citation>
    <scope>NUCLEOTIDE SEQUENCE [LARGE SCALE GENOMIC DNA]</scope>
</reference>
<comment type="cofactor">
    <cofactor evidence="10 13">
        <name>a divalent metal cation</name>
        <dbReference type="ChEBI" id="CHEBI:60240"/>
    </cofactor>
    <text evidence="10 13">Binds 1 divalent metal cation per subunit.</text>
</comment>
<dbReference type="NCBIfam" id="TIGR01163">
    <property type="entry name" value="rpe"/>
    <property type="match status" value="1"/>
</dbReference>
<evidence type="ECO:0000256" key="9">
    <source>
        <dbReference type="ARBA" id="ARBA00023235"/>
    </source>
</evidence>
<dbReference type="AlphaFoldDB" id="A0A1F4U620"/>
<comment type="similarity">
    <text evidence="6 10 11">Belongs to the ribulose-phosphate 3-epimerase family.</text>
</comment>
<keyword evidence="8 10" id="KW-0479">Metal-binding</keyword>
<name>A0A1F4U620_UNCSA</name>
<accession>A0A1F4U620</accession>
<evidence type="ECO:0000256" key="10">
    <source>
        <dbReference type="HAMAP-Rule" id="MF_02227"/>
    </source>
</evidence>
<dbReference type="CDD" id="cd00429">
    <property type="entry name" value="RPE"/>
    <property type="match status" value="1"/>
</dbReference>
<comment type="pathway">
    <text evidence="10">Carbohydrate degradation.</text>
</comment>
<comment type="function">
    <text evidence="10">Catalyzes the reversible epimerization of D-ribulose 5-phosphate to D-xylulose 5-phosphate.</text>
</comment>
<evidence type="ECO:0000256" key="8">
    <source>
        <dbReference type="ARBA" id="ARBA00022723"/>
    </source>
</evidence>
<dbReference type="FunFam" id="3.20.20.70:FF:000004">
    <property type="entry name" value="Ribulose-phosphate 3-epimerase"/>
    <property type="match status" value="1"/>
</dbReference>
<feature type="binding site" evidence="14">
    <location>
        <position position="175"/>
    </location>
    <ligand>
        <name>substrate</name>
    </ligand>
</feature>
<keyword evidence="10 11" id="KW-0119">Carbohydrate metabolism</keyword>
<organism evidence="15 16">
    <name type="scientific">candidate division WOR-1 bacterium RIFOXYC2_FULL_46_14</name>
    <dbReference type="NCBI Taxonomy" id="1802587"/>
    <lineage>
        <taxon>Bacteria</taxon>
        <taxon>Bacillati</taxon>
        <taxon>Saganbacteria</taxon>
    </lineage>
</organism>
<dbReference type="GO" id="GO:0046872">
    <property type="term" value="F:metal ion binding"/>
    <property type="evidence" value="ECO:0007669"/>
    <property type="project" value="UniProtKB-UniRule"/>
</dbReference>
<evidence type="ECO:0000256" key="6">
    <source>
        <dbReference type="ARBA" id="ARBA00009541"/>
    </source>
</evidence>
<comment type="cofactor">
    <cofactor evidence="2">
        <name>Mn(2+)</name>
        <dbReference type="ChEBI" id="CHEBI:29035"/>
    </cofactor>
</comment>
<dbReference type="SUPFAM" id="SSF51366">
    <property type="entry name" value="Ribulose-phoshate binding barrel"/>
    <property type="match status" value="1"/>
</dbReference>
<keyword evidence="9 10" id="KW-0413">Isomerase</keyword>
<dbReference type="NCBIfam" id="NF004076">
    <property type="entry name" value="PRK05581.1-4"/>
    <property type="match status" value="1"/>
</dbReference>
<feature type="active site" description="Proton donor" evidence="10 12">
    <location>
        <position position="173"/>
    </location>
</feature>
<feature type="binding site" evidence="10 13">
    <location>
        <position position="66"/>
    </location>
    <ligand>
        <name>a divalent metal cation</name>
        <dbReference type="ChEBI" id="CHEBI:60240"/>
    </ligand>
</feature>
<evidence type="ECO:0000256" key="11">
    <source>
        <dbReference type="PIRNR" id="PIRNR001461"/>
    </source>
</evidence>